<accession>A0A1V6UAJ5</accession>
<comment type="caution">
    <text evidence="7">The sequence shown here is derived from an EMBL/GenBank/DDBJ whole genome shotgun (WGS) entry which is preliminary data.</text>
</comment>
<dbReference type="Pfam" id="PF04117">
    <property type="entry name" value="Mpv17_PMP22"/>
    <property type="match status" value="1"/>
</dbReference>
<dbReference type="InterPro" id="IPR007248">
    <property type="entry name" value="Mpv17_PMP22"/>
</dbReference>
<evidence type="ECO:0000256" key="1">
    <source>
        <dbReference type="ARBA" id="ARBA00004141"/>
    </source>
</evidence>
<organism evidence="7 8">
    <name type="scientific">Penicillium coprophilum</name>
    <dbReference type="NCBI Taxonomy" id="36646"/>
    <lineage>
        <taxon>Eukaryota</taxon>
        <taxon>Fungi</taxon>
        <taxon>Dikarya</taxon>
        <taxon>Ascomycota</taxon>
        <taxon>Pezizomycotina</taxon>
        <taxon>Eurotiomycetes</taxon>
        <taxon>Eurotiomycetidae</taxon>
        <taxon>Eurotiales</taxon>
        <taxon>Aspergillaceae</taxon>
        <taxon>Penicillium</taxon>
    </lineage>
</organism>
<evidence type="ECO:0000256" key="4">
    <source>
        <dbReference type="ARBA" id="ARBA00022989"/>
    </source>
</evidence>
<dbReference type="GO" id="GO:0016020">
    <property type="term" value="C:membrane"/>
    <property type="evidence" value="ECO:0007669"/>
    <property type="project" value="UniProtKB-SubCell"/>
</dbReference>
<name>A0A1V6UAJ5_9EURO</name>
<proteinExistence type="inferred from homology"/>
<feature type="transmembrane region" description="Helical" evidence="6">
    <location>
        <begin position="73"/>
        <end position="91"/>
    </location>
</feature>
<reference evidence="8" key="1">
    <citation type="journal article" date="2017" name="Nat. Microbiol.">
        <title>Global analysis of biosynthetic gene clusters reveals vast potential of secondary metabolite production in Penicillium species.</title>
        <authorList>
            <person name="Nielsen J.C."/>
            <person name="Grijseels S."/>
            <person name="Prigent S."/>
            <person name="Ji B."/>
            <person name="Dainat J."/>
            <person name="Nielsen K.F."/>
            <person name="Frisvad J.C."/>
            <person name="Workman M."/>
            <person name="Nielsen J."/>
        </authorList>
    </citation>
    <scope>NUCLEOTIDE SEQUENCE [LARGE SCALE GENOMIC DNA]</scope>
    <source>
        <strain evidence="8">IBT 31321</strain>
    </source>
</reference>
<sequence length="239" mass="26625">MDFLFGQRDRSISTPQFKIIPPVAPAIVFQRLPFALVFILCFLLRVLHLASFHSYSIAVMLRWYQSKLAKRPILTASVTSAFLFGSGDVLAQQAVDRKGLQKHDFARTGRMALYGGAVFGPVATTWFGILQRHVVLKGTTSTTVARVAADQIFFAPIQLTCFLSSMAIMEGVDPVERWKAAFGPAYKANLMVWPFVQGVNFTFVPLELRLLFVNVISLGWNCFLSLMNSGEELELQGVI</sequence>
<dbReference type="PANTHER" id="PTHR11266:SF17">
    <property type="entry name" value="PROTEIN MPV17"/>
    <property type="match status" value="1"/>
</dbReference>
<evidence type="ECO:0000256" key="3">
    <source>
        <dbReference type="ARBA" id="ARBA00022692"/>
    </source>
</evidence>
<keyword evidence="3 6" id="KW-0812">Transmembrane</keyword>
<evidence type="ECO:0000256" key="2">
    <source>
        <dbReference type="ARBA" id="ARBA00006824"/>
    </source>
</evidence>
<comment type="subcellular location">
    <subcellularLocation>
        <location evidence="1">Membrane</location>
        <topology evidence="1">Multi-pass membrane protein</topology>
    </subcellularLocation>
</comment>
<evidence type="ECO:0000313" key="8">
    <source>
        <dbReference type="Proteomes" id="UP000191500"/>
    </source>
</evidence>
<feature type="transmembrane region" description="Helical" evidence="6">
    <location>
        <begin position="111"/>
        <end position="130"/>
    </location>
</feature>
<protein>
    <recommendedName>
        <fullName evidence="9">Protein sym1</fullName>
    </recommendedName>
</protein>
<evidence type="ECO:0000256" key="5">
    <source>
        <dbReference type="ARBA" id="ARBA00023136"/>
    </source>
</evidence>
<dbReference type="GO" id="GO:0005739">
    <property type="term" value="C:mitochondrion"/>
    <property type="evidence" value="ECO:0007669"/>
    <property type="project" value="TreeGrafter"/>
</dbReference>
<keyword evidence="5 6" id="KW-0472">Membrane</keyword>
<dbReference type="AlphaFoldDB" id="A0A1V6UAJ5"/>
<keyword evidence="8" id="KW-1185">Reference proteome</keyword>
<dbReference type="PANTHER" id="PTHR11266">
    <property type="entry name" value="PEROXISOMAL MEMBRANE PROTEIN 2, PXMP2 MPV17"/>
    <property type="match status" value="1"/>
</dbReference>
<evidence type="ECO:0000313" key="7">
    <source>
        <dbReference type="EMBL" id="OQE35139.1"/>
    </source>
</evidence>
<dbReference type="STRING" id="36646.A0A1V6UAJ5"/>
<dbReference type="Proteomes" id="UP000191500">
    <property type="component" value="Unassembled WGS sequence"/>
</dbReference>
<dbReference type="EMBL" id="MDDG01000014">
    <property type="protein sequence ID" value="OQE35139.1"/>
    <property type="molecule type" value="Genomic_DNA"/>
</dbReference>
<keyword evidence="4 6" id="KW-1133">Transmembrane helix</keyword>
<feature type="transmembrane region" description="Helical" evidence="6">
    <location>
        <begin position="32"/>
        <end position="52"/>
    </location>
</feature>
<evidence type="ECO:0008006" key="9">
    <source>
        <dbReference type="Google" id="ProtNLM"/>
    </source>
</evidence>
<gene>
    <name evidence="7" type="ORF">PENCOP_c014G03746</name>
</gene>
<comment type="similarity">
    <text evidence="2 6">Belongs to the peroxisomal membrane protein PXMP2/4 family.</text>
</comment>
<evidence type="ECO:0000256" key="6">
    <source>
        <dbReference type="RuleBase" id="RU363053"/>
    </source>
</evidence>